<accession>A0AAN8VBJ7</accession>
<dbReference type="AlphaFoldDB" id="A0AAN8VBJ7"/>
<organism evidence="2 3">
    <name type="scientific">Dillenia turbinata</name>
    <dbReference type="NCBI Taxonomy" id="194707"/>
    <lineage>
        <taxon>Eukaryota</taxon>
        <taxon>Viridiplantae</taxon>
        <taxon>Streptophyta</taxon>
        <taxon>Embryophyta</taxon>
        <taxon>Tracheophyta</taxon>
        <taxon>Spermatophyta</taxon>
        <taxon>Magnoliopsida</taxon>
        <taxon>eudicotyledons</taxon>
        <taxon>Gunneridae</taxon>
        <taxon>Pentapetalae</taxon>
        <taxon>Dilleniales</taxon>
        <taxon>Dilleniaceae</taxon>
        <taxon>Dillenia</taxon>
    </lineage>
</organism>
<keyword evidence="2" id="KW-0067">ATP-binding</keyword>
<evidence type="ECO:0000313" key="2">
    <source>
        <dbReference type="EMBL" id="KAK6927066.1"/>
    </source>
</evidence>
<dbReference type="Pfam" id="PF08148">
    <property type="entry name" value="DSHCT"/>
    <property type="match status" value="1"/>
</dbReference>
<reference evidence="2 3" key="1">
    <citation type="submission" date="2023-12" db="EMBL/GenBank/DDBJ databases">
        <title>A high-quality genome assembly for Dillenia turbinata (Dilleniales).</title>
        <authorList>
            <person name="Chanderbali A."/>
        </authorList>
    </citation>
    <scope>NUCLEOTIDE SEQUENCE [LARGE SCALE GENOMIC DNA]</scope>
    <source>
        <strain evidence="2">LSX21</strain>
        <tissue evidence="2">Leaf</tissue>
    </source>
</reference>
<dbReference type="SMART" id="SM01142">
    <property type="entry name" value="DSHCT"/>
    <property type="match status" value="1"/>
</dbReference>
<dbReference type="EMBL" id="JBAMMX010000015">
    <property type="protein sequence ID" value="KAK6927066.1"/>
    <property type="molecule type" value="Genomic_DNA"/>
</dbReference>
<gene>
    <name evidence="2" type="ORF">RJ641_008785</name>
</gene>
<comment type="caution">
    <text evidence="2">The sequence shown here is derived from an EMBL/GenBank/DDBJ whole genome shotgun (WGS) entry which is preliminary data.</text>
</comment>
<keyword evidence="3" id="KW-1185">Reference proteome</keyword>
<protein>
    <submittedName>
        <fullName evidence="2">ATP-dependent RNA helicase Ski2, C-terminal</fullName>
    </submittedName>
</protein>
<dbReference type="Proteomes" id="UP001370490">
    <property type="component" value="Unassembled WGS sequence"/>
</dbReference>
<feature type="domain" description="ATP-dependent RNA helicase Ski2/MTR4 C-terminal" evidence="1">
    <location>
        <begin position="44"/>
        <end position="210"/>
    </location>
</feature>
<dbReference type="GO" id="GO:0004386">
    <property type="term" value="F:helicase activity"/>
    <property type="evidence" value="ECO:0007669"/>
    <property type="project" value="UniProtKB-KW"/>
</dbReference>
<evidence type="ECO:0000259" key="1">
    <source>
        <dbReference type="SMART" id="SM01142"/>
    </source>
</evidence>
<keyword evidence="2" id="KW-0378">Hydrolase</keyword>
<dbReference type="Gene3D" id="1.10.3380.30">
    <property type="match status" value="1"/>
</dbReference>
<keyword evidence="2" id="KW-0347">Helicase</keyword>
<sequence length="228" mass="25955">MSDEALQQMPEFRGGGSSMIKLNYLKVFSCTLQIDILLEIGCIDDDLIVQIKGCIAGEMNSGDEFICTECLFKNRLDVLEPEEEVALMSTFVFQQRNTTEPLLLQGLCWPDKDNLMFLIFRKTETYFQTVECCLIQIQNIKGKKIGGETPGRRISNQALFWFCTRQSDLVSFRRSLLPIASDEYAQENLKFRLVEVLGKVSDSFVQFVALVMATLCVMQVSQCRLAVR</sequence>
<dbReference type="InterPro" id="IPR012961">
    <property type="entry name" value="Ski2/MTR4_C"/>
</dbReference>
<evidence type="ECO:0000313" key="3">
    <source>
        <dbReference type="Proteomes" id="UP001370490"/>
    </source>
</evidence>
<proteinExistence type="predicted"/>
<keyword evidence="2" id="KW-0547">Nucleotide-binding</keyword>
<name>A0AAN8VBJ7_9MAGN</name>